<keyword evidence="4" id="KW-0812">Transmembrane</keyword>
<keyword evidence="4" id="KW-0472">Membrane</keyword>
<keyword evidence="3" id="KW-0677">Repeat</keyword>
<organism evidence="5 6">
    <name type="scientific">Ceratosolen solmsi marchali</name>
    <dbReference type="NCBI Taxonomy" id="326594"/>
    <lineage>
        <taxon>Eukaryota</taxon>
        <taxon>Metazoa</taxon>
        <taxon>Ecdysozoa</taxon>
        <taxon>Arthropoda</taxon>
        <taxon>Hexapoda</taxon>
        <taxon>Insecta</taxon>
        <taxon>Pterygota</taxon>
        <taxon>Neoptera</taxon>
        <taxon>Endopterygota</taxon>
        <taxon>Hymenoptera</taxon>
        <taxon>Apocrita</taxon>
        <taxon>Proctotrupomorpha</taxon>
        <taxon>Chalcidoidea</taxon>
        <taxon>Agaonidae</taxon>
        <taxon>Agaoninae</taxon>
        <taxon>Ceratosolen</taxon>
    </lineage>
</organism>
<evidence type="ECO:0000313" key="5">
    <source>
        <dbReference type="Proteomes" id="UP000695007"/>
    </source>
</evidence>
<sequence length="420" mass="48167">MKRHRLNLSMTTIDDFESVAALTIRNWQEETLDAEEIFSDHPYLRRFTIDNGNLSKIVTPFPSKARFLETVEITGTDLRTMPSRTFSSLPALRALNLKNNALVHIDPTDLIGIPTLSNIYLAGNHWRCDDTSAWLVNPTFDALVSRVADREELRCSTPYKGRPLLPVMEVIQRLRRECRQLSVCDCELVYVVNRAAPGLQTRHRQFMAFASVNCSHRGLTNMPSSLPTDTTTLHLEGNEISDLAPLKFNSQYKRVLDLYLDNNNVESVNLLDGTYWLEQFRLLSLRGNKLTDFPTYALENVLPHSENAVSLYLGNNPWRCDCQFTPGFQELLIKYGNLVKDISDVRCSPTGNNEFADKQIRELSRTEICVPPDDNYWIYPLDILNIFLGSLIFLILGKLLYDYWSFKRTGKLPWLVARLP</sequence>
<dbReference type="GeneID" id="105362729"/>
<evidence type="ECO:0000256" key="3">
    <source>
        <dbReference type="ARBA" id="ARBA00022737"/>
    </source>
</evidence>
<gene>
    <name evidence="6" type="primary">LOC105362729</name>
</gene>
<dbReference type="Gene3D" id="3.80.10.10">
    <property type="entry name" value="Ribonuclease Inhibitor"/>
    <property type="match status" value="2"/>
</dbReference>
<dbReference type="PANTHER" id="PTHR24369:SF210">
    <property type="entry name" value="CHAOPTIN-RELATED"/>
    <property type="match status" value="1"/>
</dbReference>
<dbReference type="RefSeq" id="XP_011498518.1">
    <property type="nucleotide sequence ID" value="XM_011500216.1"/>
</dbReference>
<keyword evidence="4" id="KW-1133">Transmembrane helix</keyword>
<accession>A0AAJ6YI71</accession>
<keyword evidence="2" id="KW-0732">Signal</keyword>
<evidence type="ECO:0000256" key="2">
    <source>
        <dbReference type="ARBA" id="ARBA00022729"/>
    </source>
</evidence>
<dbReference type="KEGG" id="csol:105362729"/>
<dbReference type="InterPro" id="IPR032675">
    <property type="entry name" value="LRR_dom_sf"/>
</dbReference>
<protein>
    <submittedName>
        <fullName evidence="6">Protein singed wings 2</fullName>
    </submittedName>
</protein>
<dbReference type="CTD" id="37010"/>
<evidence type="ECO:0000313" key="6">
    <source>
        <dbReference type="RefSeq" id="XP_011498518.1"/>
    </source>
</evidence>
<dbReference type="Proteomes" id="UP000695007">
    <property type="component" value="Unplaced"/>
</dbReference>
<keyword evidence="5" id="KW-1185">Reference proteome</keyword>
<dbReference type="SUPFAM" id="SSF52058">
    <property type="entry name" value="L domain-like"/>
    <property type="match status" value="1"/>
</dbReference>
<evidence type="ECO:0000256" key="4">
    <source>
        <dbReference type="SAM" id="Phobius"/>
    </source>
</evidence>
<evidence type="ECO:0000256" key="1">
    <source>
        <dbReference type="ARBA" id="ARBA00022614"/>
    </source>
</evidence>
<keyword evidence="1" id="KW-0433">Leucine-rich repeat</keyword>
<dbReference type="InterPro" id="IPR001611">
    <property type="entry name" value="Leu-rich_rpt"/>
</dbReference>
<reference evidence="6" key="1">
    <citation type="submission" date="2025-08" db="UniProtKB">
        <authorList>
            <consortium name="RefSeq"/>
        </authorList>
    </citation>
    <scope>IDENTIFICATION</scope>
</reference>
<dbReference type="InterPro" id="IPR050541">
    <property type="entry name" value="LRR_TM_domain-containing"/>
</dbReference>
<proteinExistence type="predicted"/>
<name>A0AAJ6YI71_9HYME</name>
<dbReference type="Pfam" id="PF13855">
    <property type="entry name" value="LRR_8"/>
    <property type="match status" value="1"/>
</dbReference>
<dbReference type="GO" id="GO:0005886">
    <property type="term" value="C:plasma membrane"/>
    <property type="evidence" value="ECO:0007669"/>
    <property type="project" value="TreeGrafter"/>
</dbReference>
<dbReference type="AlphaFoldDB" id="A0AAJ6YI71"/>
<feature type="transmembrane region" description="Helical" evidence="4">
    <location>
        <begin position="376"/>
        <end position="401"/>
    </location>
</feature>
<dbReference type="PANTHER" id="PTHR24369">
    <property type="entry name" value="ANTIGEN BSP, PUTATIVE-RELATED"/>
    <property type="match status" value="1"/>
</dbReference>